<evidence type="ECO:0000256" key="1">
    <source>
        <dbReference type="SAM" id="MobiDB-lite"/>
    </source>
</evidence>
<keyword evidence="3" id="KW-1185">Reference proteome</keyword>
<gene>
    <name evidence="2" type="ORF">BGZ65_001205</name>
</gene>
<organism evidence="2 3">
    <name type="scientific">Modicella reniformis</name>
    <dbReference type="NCBI Taxonomy" id="1440133"/>
    <lineage>
        <taxon>Eukaryota</taxon>
        <taxon>Fungi</taxon>
        <taxon>Fungi incertae sedis</taxon>
        <taxon>Mucoromycota</taxon>
        <taxon>Mortierellomycotina</taxon>
        <taxon>Mortierellomycetes</taxon>
        <taxon>Mortierellales</taxon>
        <taxon>Mortierellaceae</taxon>
        <taxon>Modicella</taxon>
    </lineage>
</organism>
<dbReference type="EMBL" id="JAAAHW010009313">
    <property type="protein sequence ID" value="KAF9942882.1"/>
    <property type="molecule type" value="Genomic_DNA"/>
</dbReference>
<comment type="caution">
    <text evidence="2">The sequence shown here is derived from an EMBL/GenBank/DDBJ whole genome shotgun (WGS) entry which is preliminary data.</text>
</comment>
<feature type="non-terminal residue" evidence="2">
    <location>
        <position position="71"/>
    </location>
</feature>
<evidence type="ECO:0000313" key="3">
    <source>
        <dbReference type="Proteomes" id="UP000749646"/>
    </source>
</evidence>
<dbReference type="AlphaFoldDB" id="A0A9P6IS21"/>
<sequence>MKQHTLKPYKTKPEDPTDNMYDTPKQPKGDPKQGKAPKPLDAMKKIHMQKAMTWEHPTSTLDIGHNAADIK</sequence>
<dbReference type="Proteomes" id="UP000749646">
    <property type="component" value="Unassembled WGS sequence"/>
</dbReference>
<name>A0A9P6IS21_9FUNG</name>
<feature type="region of interest" description="Disordered" evidence="1">
    <location>
        <begin position="52"/>
        <end position="71"/>
    </location>
</feature>
<reference evidence="2" key="1">
    <citation type="journal article" date="2020" name="Fungal Divers.">
        <title>Resolving the Mortierellaceae phylogeny through synthesis of multi-gene phylogenetics and phylogenomics.</title>
        <authorList>
            <person name="Vandepol N."/>
            <person name="Liber J."/>
            <person name="Desiro A."/>
            <person name="Na H."/>
            <person name="Kennedy M."/>
            <person name="Barry K."/>
            <person name="Grigoriev I.V."/>
            <person name="Miller A.N."/>
            <person name="O'Donnell K."/>
            <person name="Stajich J.E."/>
            <person name="Bonito G."/>
        </authorList>
    </citation>
    <scope>NUCLEOTIDE SEQUENCE</scope>
    <source>
        <strain evidence="2">MES-2147</strain>
    </source>
</reference>
<feature type="region of interest" description="Disordered" evidence="1">
    <location>
        <begin position="1"/>
        <end position="38"/>
    </location>
</feature>
<protein>
    <submittedName>
        <fullName evidence="2">Uncharacterized protein</fullName>
    </submittedName>
</protein>
<accession>A0A9P6IS21</accession>
<proteinExistence type="predicted"/>
<evidence type="ECO:0000313" key="2">
    <source>
        <dbReference type="EMBL" id="KAF9942882.1"/>
    </source>
</evidence>
<feature type="compositionally biased region" description="Basic residues" evidence="1">
    <location>
        <begin position="1"/>
        <end position="10"/>
    </location>
</feature>